<reference evidence="2 3" key="1">
    <citation type="submission" date="2024-09" db="EMBL/GenBank/DDBJ databases">
        <title>Laminarin stimulates single cell rates of sulfate reduction while oxygen inhibits transcriptomic activity in coastal marine sediment.</title>
        <authorList>
            <person name="Lindsay M."/>
            <person name="Orcutt B."/>
            <person name="Emerson D."/>
            <person name="Stepanauskas R."/>
            <person name="D'Angelo T."/>
        </authorList>
    </citation>
    <scope>NUCLEOTIDE SEQUENCE [LARGE SCALE GENOMIC DNA]</scope>
    <source>
        <strain evidence="2">SAG AM-311-K15</strain>
    </source>
</reference>
<evidence type="ECO:0000313" key="2">
    <source>
        <dbReference type="EMBL" id="MFC1850749.1"/>
    </source>
</evidence>
<gene>
    <name evidence="2" type="ORF">ACFL27_11200</name>
</gene>
<proteinExistence type="predicted"/>
<feature type="chain" id="PRO_5045966067" evidence="1">
    <location>
        <begin position="28"/>
        <end position="299"/>
    </location>
</feature>
<organism evidence="2 3">
    <name type="scientific">candidate division CSSED10-310 bacterium</name>
    <dbReference type="NCBI Taxonomy" id="2855610"/>
    <lineage>
        <taxon>Bacteria</taxon>
        <taxon>Bacteria division CSSED10-310</taxon>
    </lineage>
</organism>
<keyword evidence="3" id="KW-1185">Reference proteome</keyword>
<comment type="caution">
    <text evidence="2">The sequence shown here is derived from an EMBL/GenBank/DDBJ whole genome shotgun (WGS) entry which is preliminary data.</text>
</comment>
<keyword evidence="1" id="KW-0732">Signal</keyword>
<dbReference type="InterPro" id="IPR021457">
    <property type="entry name" value="DUF3108"/>
</dbReference>
<dbReference type="Proteomes" id="UP001594351">
    <property type="component" value="Unassembled WGS sequence"/>
</dbReference>
<accession>A0ABV6YX26</accession>
<feature type="signal peptide" evidence="1">
    <location>
        <begin position="1"/>
        <end position="27"/>
    </location>
</feature>
<sequence length="299" mass="35140">MKLPITRAYKFMVVHLLCFFIGTSITAQVSTAKSTADLSPVKITSQVKKRSIPFRFFKPPQLPHQVEFLPHHHVPIPFFEGERFKYSVHWYAINAGFAEIKISEVKTRRGRKIYHFIAQAWTNSFFSKFFTVNDRIDTYLDSHSFRPRRYEEHIREGSYSKDRIFKFSHNKHRVMVNKKKYAISQTAQDPFSCLMLLRIIRLVPGQTFTIDVFSSRRVYQIDMKVGPLQEISTQLGTFTCFSIEPSLKLRGRVLEKESSLKMWFTADWRRIPVLMESKVKIGTIKVELIEFSPHPHDNE</sequence>
<dbReference type="EMBL" id="JBHPBY010000121">
    <property type="protein sequence ID" value="MFC1850749.1"/>
    <property type="molecule type" value="Genomic_DNA"/>
</dbReference>
<protein>
    <submittedName>
        <fullName evidence="2">DUF3108 domain-containing protein</fullName>
    </submittedName>
</protein>
<evidence type="ECO:0000256" key="1">
    <source>
        <dbReference type="SAM" id="SignalP"/>
    </source>
</evidence>
<dbReference type="Pfam" id="PF11306">
    <property type="entry name" value="DUF3108"/>
    <property type="match status" value="1"/>
</dbReference>
<evidence type="ECO:0000313" key="3">
    <source>
        <dbReference type="Proteomes" id="UP001594351"/>
    </source>
</evidence>
<name>A0ABV6YX26_UNCC1</name>